<proteinExistence type="predicted"/>
<feature type="region of interest" description="Disordered" evidence="1">
    <location>
        <begin position="65"/>
        <end position="119"/>
    </location>
</feature>
<comment type="caution">
    <text evidence="3">The sequence shown here is derived from an EMBL/GenBank/DDBJ whole genome shotgun (WGS) entry which is preliminary data.</text>
</comment>
<evidence type="ECO:0000313" key="3">
    <source>
        <dbReference type="EMBL" id="HJC88339.1"/>
    </source>
</evidence>
<reference evidence="3" key="2">
    <citation type="submission" date="2021-04" db="EMBL/GenBank/DDBJ databases">
        <authorList>
            <person name="Gilroy R."/>
        </authorList>
    </citation>
    <scope>NUCLEOTIDE SEQUENCE</scope>
    <source>
        <strain evidence="3">ChiBcec1-1630</strain>
    </source>
</reference>
<feature type="compositionally biased region" description="Basic and acidic residues" evidence="1">
    <location>
        <begin position="65"/>
        <end position="82"/>
    </location>
</feature>
<sequence>MLAVGIVGLGLYFGASENYSEGELQLYHMICWVVLLIALLRILELIWEPVRSLWDQAWGKAQEKAGEKERVNRASQQEENRRVPFAPEEEESRHSDYARYSVYPEQASDKEEEKIHRADGVIIMPDRGSRFYLDDRYREPERKYDRADLSEEPFRPVSESVESGSETPVNQPSDQPEKKKDKDKKKKKKK</sequence>
<accession>A0A9D2QLI6</accession>
<dbReference type="EMBL" id="DWVS01000254">
    <property type="protein sequence ID" value="HJC88339.1"/>
    <property type="molecule type" value="Genomic_DNA"/>
</dbReference>
<keyword evidence="2" id="KW-0472">Membrane</keyword>
<feature type="compositionally biased region" description="Polar residues" evidence="1">
    <location>
        <begin position="160"/>
        <end position="174"/>
    </location>
</feature>
<keyword evidence="2" id="KW-0812">Transmembrane</keyword>
<evidence type="ECO:0000256" key="2">
    <source>
        <dbReference type="SAM" id="Phobius"/>
    </source>
</evidence>
<keyword evidence="2" id="KW-1133">Transmembrane helix</keyword>
<name>A0A9D2QLI6_9FIRM</name>
<protein>
    <submittedName>
        <fullName evidence="3">Uncharacterized protein</fullName>
    </submittedName>
</protein>
<feature type="compositionally biased region" description="Basic and acidic residues" evidence="1">
    <location>
        <begin position="107"/>
        <end position="119"/>
    </location>
</feature>
<gene>
    <name evidence="3" type="ORF">H9926_10025</name>
</gene>
<organism evidence="3 4">
    <name type="scientific">Candidatus Eisenbergiella intestinigallinarum</name>
    <dbReference type="NCBI Taxonomy" id="2838549"/>
    <lineage>
        <taxon>Bacteria</taxon>
        <taxon>Bacillati</taxon>
        <taxon>Bacillota</taxon>
        <taxon>Clostridia</taxon>
        <taxon>Lachnospirales</taxon>
        <taxon>Lachnospiraceae</taxon>
        <taxon>Eisenbergiella</taxon>
    </lineage>
</organism>
<feature type="region of interest" description="Disordered" evidence="1">
    <location>
        <begin position="142"/>
        <end position="190"/>
    </location>
</feature>
<dbReference type="AlphaFoldDB" id="A0A9D2QLI6"/>
<feature type="compositionally biased region" description="Basic residues" evidence="1">
    <location>
        <begin position="181"/>
        <end position="190"/>
    </location>
</feature>
<evidence type="ECO:0000313" key="4">
    <source>
        <dbReference type="Proteomes" id="UP000823922"/>
    </source>
</evidence>
<feature type="transmembrane region" description="Helical" evidence="2">
    <location>
        <begin position="26"/>
        <end position="43"/>
    </location>
</feature>
<evidence type="ECO:0000256" key="1">
    <source>
        <dbReference type="SAM" id="MobiDB-lite"/>
    </source>
</evidence>
<dbReference type="Proteomes" id="UP000823922">
    <property type="component" value="Unassembled WGS sequence"/>
</dbReference>
<feature type="compositionally biased region" description="Basic and acidic residues" evidence="1">
    <location>
        <begin position="142"/>
        <end position="154"/>
    </location>
</feature>
<reference evidence="3" key="1">
    <citation type="journal article" date="2021" name="PeerJ">
        <title>Extensive microbial diversity within the chicken gut microbiome revealed by metagenomics and culture.</title>
        <authorList>
            <person name="Gilroy R."/>
            <person name="Ravi A."/>
            <person name="Getino M."/>
            <person name="Pursley I."/>
            <person name="Horton D.L."/>
            <person name="Alikhan N.F."/>
            <person name="Baker D."/>
            <person name="Gharbi K."/>
            <person name="Hall N."/>
            <person name="Watson M."/>
            <person name="Adriaenssens E.M."/>
            <person name="Foster-Nyarko E."/>
            <person name="Jarju S."/>
            <person name="Secka A."/>
            <person name="Antonio M."/>
            <person name="Oren A."/>
            <person name="Chaudhuri R.R."/>
            <person name="La Ragione R."/>
            <person name="Hildebrand F."/>
            <person name="Pallen M.J."/>
        </authorList>
    </citation>
    <scope>NUCLEOTIDE SEQUENCE</scope>
    <source>
        <strain evidence="3">ChiBcec1-1630</strain>
    </source>
</reference>